<evidence type="ECO:0000313" key="1">
    <source>
        <dbReference type="EnsemblPlants" id="cds.evm.model.05.1031"/>
    </source>
</evidence>
<dbReference type="Gramene" id="evm.model.05.1031">
    <property type="protein sequence ID" value="cds.evm.model.05.1031"/>
    <property type="gene ID" value="evm.TU.05.1031"/>
</dbReference>
<dbReference type="Proteomes" id="UP000596661">
    <property type="component" value="Chromosome 5"/>
</dbReference>
<proteinExistence type="predicted"/>
<dbReference type="EMBL" id="UZAU01000486">
    <property type="status" value="NOT_ANNOTATED_CDS"/>
    <property type="molecule type" value="Genomic_DNA"/>
</dbReference>
<keyword evidence="2" id="KW-1185">Reference proteome</keyword>
<evidence type="ECO:0000313" key="2">
    <source>
        <dbReference type="Proteomes" id="UP000596661"/>
    </source>
</evidence>
<dbReference type="EnsemblPlants" id="evm.model.05.1031">
    <property type="protein sequence ID" value="cds.evm.model.05.1031"/>
    <property type="gene ID" value="evm.TU.05.1031"/>
</dbReference>
<protein>
    <submittedName>
        <fullName evidence="1">Uncharacterized protein</fullName>
    </submittedName>
</protein>
<reference evidence="1" key="2">
    <citation type="submission" date="2021-03" db="UniProtKB">
        <authorList>
            <consortium name="EnsemblPlants"/>
        </authorList>
    </citation>
    <scope>IDENTIFICATION</scope>
</reference>
<accession>A0A803PJQ3</accession>
<reference evidence="1" key="1">
    <citation type="submission" date="2018-11" db="EMBL/GenBank/DDBJ databases">
        <authorList>
            <person name="Grassa J C."/>
        </authorList>
    </citation>
    <scope>NUCLEOTIDE SEQUENCE [LARGE SCALE GENOMIC DNA]</scope>
</reference>
<name>A0A803PJQ3_CANSA</name>
<sequence length="170" mass="19324">MNQASKLVQLQKAINASELGHLSVLKGERLKNIIQRMMEESAKTKRVETLSEFMFRAQGIINQEYTYLRSFGVPQALTPLASSLSFVPQLSVPRTQYTLTVYQPFVSRQEPTQTNFLEAQIAKKRVSRVVVDNGSSVNIIFKFTFQAIRMIEDDYHPVPYNSKGSMEPCS</sequence>
<dbReference type="AlphaFoldDB" id="A0A803PJQ3"/>
<organism evidence="1 2">
    <name type="scientific">Cannabis sativa</name>
    <name type="common">Hemp</name>
    <name type="synonym">Marijuana</name>
    <dbReference type="NCBI Taxonomy" id="3483"/>
    <lineage>
        <taxon>Eukaryota</taxon>
        <taxon>Viridiplantae</taxon>
        <taxon>Streptophyta</taxon>
        <taxon>Embryophyta</taxon>
        <taxon>Tracheophyta</taxon>
        <taxon>Spermatophyta</taxon>
        <taxon>Magnoliopsida</taxon>
        <taxon>eudicotyledons</taxon>
        <taxon>Gunneridae</taxon>
        <taxon>Pentapetalae</taxon>
        <taxon>rosids</taxon>
        <taxon>fabids</taxon>
        <taxon>Rosales</taxon>
        <taxon>Cannabaceae</taxon>
        <taxon>Cannabis</taxon>
    </lineage>
</organism>